<evidence type="ECO:0000313" key="7">
    <source>
        <dbReference type="Proteomes" id="UP000535020"/>
    </source>
</evidence>
<feature type="chain" id="PRO_5030578458" evidence="2">
    <location>
        <begin position="21"/>
        <end position="786"/>
    </location>
</feature>
<dbReference type="RefSeq" id="WP_176006359.1">
    <property type="nucleotide sequence ID" value="NZ_JABWMI010000011.1"/>
</dbReference>
<proteinExistence type="predicted"/>
<evidence type="ECO:0000259" key="4">
    <source>
        <dbReference type="Pfam" id="PF18962"/>
    </source>
</evidence>
<keyword evidence="7" id="KW-1185">Reference proteome</keyword>
<accession>A0A7Y8Y3A0</accession>
<dbReference type="InterPro" id="IPR055353">
    <property type="entry name" value="DUF7619"/>
</dbReference>
<keyword evidence="1 2" id="KW-0732">Signal</keyword>
<dbReference type="NCBIfam" id="TIGR04183">
    <property type="entry name" value="Por_Secre_tail"/>
    <property type="match status" value="1"/>
</dbReference>
<feature type="signal peptide" evidence="2">
    <location>
        <begin position="1"/>
        <end position="20"/>
    </location>
</feature>
<dbReference type="Pfam" id="PF24595">
    <property type="entry name" value="DUF7619"/>
    <property type="match status" value="1"/>
</dbReference>
<feature type="domain" description="Secretion system C-terminal sorting" evidence="4">
    <location>
        <begin position="715"/>
        <end position="785"/>
    </location>
</feature>
<evidence type="ECO:0000256" key="2">
    <source>
        <dbReference type="SAM" id="SignalP"/>
    </source>
</evidence>
<dbReference type="Proteomes" id="UP000535020">
    <property type="component" value="Unassembled WGS sequence"/>
</dbReference>
<dbReference type="EMBL" id="JACBJI010000004">
    <property type="protein sequence ID" value="NYA71560.1"/>
    <property type="molecule type" value="Genomic_DNA"/>
</dbReference>
<dbReference type="AlphaFoldDB" id="A0A7Y8Y3A0"/>
<reference evidence="6 7" key="1">
    <citation type="submission" date="2020-07" db="EMBL/GenBank/DDBJ databases">
        <authorList>
            <person name="Sun Q."/>
        </authorList>
    </citation>
    <scope>NUCLEOTIDE SEQUENCE [LARGE SCALE GENOMIC DNA]</scope>
    <source>
        <strain evidence="6 7">MAH-1</strain>
    </source>
</reference>
<evidence type="ECO:0000313" key="6">
    <source>
        <dbReference type="EMBL" id="NYA71560.1"/>
    </source>
</evidence>
<protein>
    <submittedName>
        <fullName evidence="6">T9SS type A sorting domain-containing protein</fullName>
    </submittedName>
</protein>
<dbReference type="InterPro" id="IPR001434">
    <property type="entry name" value="OmcB-like_DUF11"/>
</dbReference>
<evidence type="ECO:0000259" key="5">
    <source>
        <dbReference type="Pfam" id="PF24595"/>
    </source>
</evidence>
<organism evidence="6 7">
    <name type="scientific">Flavobacterium agri</name>
    <dbReference type="NCBI Taxonomy" id="2743471"/>
    <lineage>
        <taxon>Bacteria</taxon>
        <taxon>Pseudomonadati</taxon>
        <taxon>Bacteroidota</taxon>
        <taxon>Flavobacteriia</taxon>
        <taxon>Flavobacteriales</taxon>
        <taxon>Flavobacteriaceae</taxon>
        <taxon>Flavobacterium</taxon>
    </lineage>
</organism>
<dbReference type="Pfam" id="PF01345">
    <property type="entry name" value="DUF11"/>
    <property type="match status" value="1"/>
</dbReference>
<evidence type="ECO:0000259" key="3">
    <source>
        <dbReference type="Pfam" id="PF01345"/>
    </source>
</evidence>
<name>A0A7Y8Y3A0_9FLAO</name>
<feature type="domain" description="DUF7619" evidence="5">
    <location>
        <begin position="567"/>
        <end position="699"/>
    </location>
</feature>
<feature type="domain" description="DUF11" evidence="3">
    <location>
        <begin position="443"/>
        <end position="559"/>
    </location>
</feature>
<dbReference type="Pfam" id="PF18962">
    <property type="entry name" value="Por_Secre_tail"/>
    <property type="match status" value="1"/>
</dbReference>
<comment type="caution">
    <text evidence="6">The sequence shown here is derived from an EMBL/GenBank/DDBJ whole genome shotgun (WGS) entry which is preliminary data.</text>
</comment>
<evidence type="ECO:0000256" key="1">
    <source>
        <dbReference type="ARBA" id="ARBA00022729"/>
    </source>
</evidence>
<gene>
    <name evidence="6" type="ORF">HZF10_11550</name>
</gene>
<dbReference type="InterPro" id="IPR026444">
    <property type="entry name" value="Secre_tail"/>
</dbReference>
<sequence length="786" mass="83456">MKQKLLLLLIGCLFSLSAKSQVANTPPNIHQCGWEVFDLTVQNDIILGNQNPSLFSVSYFTNISNANANVNAIANPANFVGNASQIIFARVTNVQTDAFAVTSFNISWNLDGSLVVYAPEDVTVCGSYALPTPSTGNFYASPNGGGLPIAPGTVITSTQTLYLYAQNGGCTAQQAFTVTVIGLPDLSMPDVYACESFILPDLPPGASYFSGPMGTGNLMAPGQAITQSMTVYVYAEIGSCSAEEQFTVTIGEIQVNDLSPIHGCGPEGVGTFDLSGIAVSATSDPSAIVTIYVTMADAQAGVNDIATSEPFLSGTATLWVRVQSGNCFEIVPLSLIYDFCTGNALYGFVTVDIDNNGCTNADPDLSGIAIIHTFNGQETLYYTNSFGIYYIQNVLPGDNTVALDPSTLPAGVSGTASSQTITFTEEQNENVSFCVTTDGSTNDLSITVSPNSQVVPGFQTAYRIKVMNSSPVSMGATVVIDFDGAKFDFSNSTPMPTSASFNSLTYTFSSIPAYTGLQFYVYFDVATPPTANSGDVVVLSATVTNASDVNPENNTASGTQTVINSYDPNDITVHEGATITPTQAQGYLHYTIRFQNMGTAEAQNVRIENELSDLLDWSTFRPIFGSHGYYASRSGNQVTFSMPQIHLVPESVSEIDSQGFVTYEIKPIAGIEIGDIIANSANIFFDFNEAVPTNEVETTVAQLSAPETALESLELYPNPTSGSVKIHLATDTIFDVEIADVRGAIVFAKILLHNDEAIDVSGLHSGIYFVKINSGTASATKKLIVK</sequence>